<keyword evidence="1" id="KW-0812">Transmembrane</keyword>
<evidence type="ECO:0000313" key="2">
    <source>
        <dbReference type="EMBL" id="PXV60261.1"/>
    </source>
</evidence>
<dbReference type="EMBL" id="QICL01000029">
    <property type="protein sequence ID" value="PXV60261.1"/>
    <property type="molecule type" value="Genomic_DNA"/>
</dbReference>
<organism evidence="2 3">
    <name type="scientific">Dysgonomonas alginatilytica</name>
    <dbReference type="NCBI Taxonomy" id="1605892"/>
    <lineage>
        <taxon>Bacteria</taxon>
        <taxon>Pseudomonadati</taxon>
        <taxon>Bacteroidota</taxon>
        <taxon>Bacteroidia</taxon>
        <taxon>Bacteroidales</taxon>
        <taxon>Dysgonomonadaceae</taxon>
        <taxon>Dysgonomonas</taxon>
    </lineage>
</organism>
<gene>
    <name evidence="2" type="ORF">CLV62_12937</name>
</gene>
<evidence type="ECO:0000313" key="3">
    <source>
        <dbReference type="Proteomes" id="UP000247973"/>
    </source>
</evidence>
<dbReference type="InterPro" id="IPR009937">
    <property type="entry name" value="Phage_holin_3_6"/>
</dbReference>
<dbReference type="Proteomes" id="UP000247973">
    <property type="component" value="Unassembled WGS sequence"/>
</dbReference>
<reference evidence="2 3" key="1">
    <citation type="submission" date="2018-03" db="EMBL/GenBank/DDBJ databases">
        <title>Genomic Encyclopedia of Archaeal and Bacterial Type Strains, Phase II (KMG-II): from individual species to whole genera.</title>
        <authorList>
            <person name="Goeker M."/>
        </authorList>
    </citation>
    <scope>NUCLEOTIDE SEQUENCE [LARGE SCALE GENOMIC DNA]</scope>
    <source>
        <strain evidence="2 3">DSM 100214</strain>
    </source>
</reference>
<dbReference type="AlphaFoldDB" id="A0A2V3PM61"/>
<keyword evidence="1" id="KW-0472">Membrane</keyword>
<feature type="transmembrane region" description="Helical" evidence="1">
    <location>
        <begin position="47"/>
        <end position="74"/>
    </location>
</feature>
<protein>
    <submittedName>
        <fullName evidence="2">Putative superfamily III holin-X</fullName>
    </submittedName>
</protein>
<dbReference type="RefSeq" id="WP_110312071.1">
    <property type="nucleotide sequence ID" value="NZ_QICL01000029.1"/>
</dbReference>
<proteinExistence type="predicted"/>
<name>A0A2V3PM61_9BACT</name>
<dbReference type="OrthoDB" id="997450at2"/>
<keyword evidence="1" id="KW-1133">Transmembrane helix</keyword>
<comment type="caution">
    <text evidence="2">The sequence shown here is derived from an EMBL/GenBank/DDBJ whole genome shotgun (WGS) entry which is preliminary data.</text>
</comment>
<keyword evidence="3" id="KW-1185">Reference proteome</keyword>
<feature type="transmembrane region" description="Helical" evidence="1">
    <location>
        <begin position="80"/>
        <end position="100"/>
    </location>
</feature>
<sequence>MKSNNEEYQNFSELIDESKADLSSYIEKRLELAKLKVFEKIASSSSYIIYGLMMSVFALILFILILVGLGVVIGDLLNNYAAGFGVLLLITLVALFALIFNAKRIRRYFLNITLSIIKKIESDED</sequence>
<accession>A0A2V3PM61</accession>
<dbReference type="Pfam" id="PF07332">
    <property type="entry name" value="Phage_holin_3_6"/>
    <property type="match status" value="1"/>
</dbReference>
<evidence type="ECO:0000256" key="1">
    <source>
        <dbReference type="SAM" id="Phobius"/>
    </source>
</evidence>